<comment type="caution">
    <text evidence="7">The sequence shown here is derived from an EMBL/GenBank/DDBJ whole genome shotgun (WGS) entry which is preliminary data.</text>
</comment>
<keyword evidence="5" id="KW-0472">Membrane</keyword>
<dbReference type="Proteomes" id="UP000627715">
    <property type="component" value="Unassembled WGS sequence"/>
</dbReference>
<feature type="coiled-coil region" evidence="4">
    <location>
        <begin position="208"/>
        <end position="235"/>
    </location>
</feature>
<dbReference type="Gene3D" id="1.10.287.470">
    <property type="entry name" value="Helix hairpin bin"/>
    <property type="match status" value="1"/>
</dbReference>
<dbReference type="EMBL" id="BMIY01000010">
    <property type="protein sequence ID" value="GFZ79450.1"/>
    <property type="molecule type" value="Genomic_DNA"/>
</dbReference>
<reference evidence="7" key="2">
    <citation type="submission" date="2020-09" db="EMBL/GenBank/DDBJ databases">
        <authorList>
            <person name="Sun Q."/>
            <person name="Zhou Y."/>
        </authorList>
    </citation>
    <scope>NUCLEOTIDE SEQUENCE</scope>
    <source>
        <strain evidence="7">CGMCC 1.15425</strain>
    </source>
</reference>
<keyword evidence="5" id="KW-0812">Transmembrane</keyword>
<dbReference type="Gene3D" id="2.40.50.100">
    <property type="match status" value="1"/>
</dbReference>
<comment type="subcellular location">
    <subcellularLocation>
        <location evidence="1">Cell envelope</location>
    </subcellularLocation>
</comment>
<evidence type="ECO:0000256" key="3">
    <source>
        <dbReference type="ARBA" id="ARBA00023054"/>
    </source>
</evidence>
<dbReference type="SUPFAM" id="SSF111369">
    <property type="entry name" value="HlyD-like secretion proteins"/>
    <property type="match status" value="1"/>
</dbReference>
<dbReference type="GO" id="GO:0030313">
    <property type="term" value="C:cell envelope"/>
    <property type="evidence" value="ECO:0007669"/>
    <property type="project" value="UniProtKB-SubCell"/>
</dbReference>
<dbReference type="GO" id="GO:0022857">
    <property type="term" value="F:transmembrane transporter activity"/>
    <property type="evidence" value="ECO:0007669"/>
    <property type="project" value="InterPro"/>
</dbReference>
<dbReference type="Gene3D" id="2.40.420.20">
    <property type="match status" value="1"/>
</dbReference>
<dbReference type="InterPro" id="IPR006143">
    <property type="entry name" value="RND_pump_MFP"/>
</dbReference>
<keyword evidence="8" id="KW-1185">Reference proteome</keyword>
<dbReference type="PANTHER" id="PTHR32347">
    <property type="entry name" value="EFFLUX SYSTEM COMPONENT YKNX-RELATED"/>
    <property type="match status" value="1"/>
</dbReference>
<sequence>MDRVIEKQPRPWWQWVLAAITLAAAVWGIVTLLQDASIRTLRVSADELIISDVSSGTLEDLTPIRGSVQPLNTVFLDAVDGGVVEEILVEEGSYVEIGQPLLQLSNNTLQLQVANNDTQTTEQLNNLKNISNNLETTRLQTERQLIDIRFRIKELERNYAQLTPLLEKNLVSRSEYETVRDELEYQRQVYANTQERQELEEKIRVERLTQIEGQMSKLEENLELAKNTFENLLVRAPVSGQLTSLPIQIGENMNRGERLGQIDSVDQYKIVAQVDEFYVSRVSPGQTARFTLSNRERAAEVTKVYPEITQGSFTIDLEFSGPMPENIRRGQTLQLELTLGQSIETLLIPVGGFIQDTGGNWVFVVNNDGSQAHRRDITSGRRNNRFLEVQSGLEAGNRVITSNYSQFLNYERLDLND</sequence>
<accession>A0A916QMA1</accession>
<organism evidence="7 8">
    <name type="scientific">Pseudohongiella nitratireducens</name>
    <dbReference type="NCBI Taxonomy" id="1768907"/>
    <lineage>
        <taxon>Bacteria</taxon>
        <taxon>Pseudomonadati</taxon>
        <taxon>Pseudomonadota</taxon>
        <taxon>Gammaproteobacteria</taxon>
        <taxon>Pseudomonadales</taxon>
        <taxon>Pseudohongiellaceae</taxon>
        <taxon>Pseudohongiella</taxon>
    </lineage>
</organism>
<dbReference type="NCBIfam" id="TIGR01730">
    <property type="entry name" value="RND_mfp"/>
    <property type="match status" value="1"/>
</dbReference>
<feature type="domain" description="Multidrug resistance protein MdtA-like C-terminal permuted SH3" evidence="6">
    <location>
        <begin position="346"/>
        <end position="403"/>
    </location>
</feature>
<evidence type="ECO:0000256" key="4">
    <source>
        <dbReference type="SAM" id="Coils"/>
    </source>
</evidence>
<name>A0A916QMA1_9GAMM</name>
<dbReference type="OrthoDB" id="1957187at2"/>
<dbReference type="RefSeq" id="WP_068810032.1">
    <property type="nucleotide sequence ID" value="NZ_BMIY01000010.1"/>
</dbReference>
<evidence type="ECO:0000256" key="5">
    <source>
        <dbReference type="SAM" id="Phobius"/>
    </source>
</evidence>
<feature type="coiled-coil region" evidence="4">
    <location>
        <begin position="124"/>
        <end position="158"/>
    </location>
</feature>
<keyword evidence="3 4" id="KW-0175">Coiled coil</keyword>
<protein>
    <submittedName>
        <fullName evidence="7">ABC transporter permease</fullName>
    </submittedName>
</protein>
<proteinExistence type="inferred from homology"/>
<comment type="similarity">
    <text evidence="2">Belongs to the membrane fusion protein (MFP) (TC 8.A.1) family.</text>
</comment>
<evidence type="ECO:0000256" key="2">
    <source>
        <dbReference type="ARBA" id="ARBA00009477"/>
    </source>
</evidence>
<dbReference type="Gene3D" id="2.40.30.170">
    <property type="match status" value="1"/>
</dbReference>
<evidence type="ECO:0000256" key="1">
    <source>
        <dbReference type="ARBA" id="ARBA00004196"/>
    </source>
</evidence>
<dbReference type="Pfam" id="PF25967">
    <property type="entry name" value="RND-MFP_C"/>
    <property type="match status" value="1"/>
</dbReference>
<dbReference type="InterPro" id="IPR050465">
    <property type="entry name" value="UPF0194_transport"/>
</dbReference>
<evidence type="ECO:0000259" key="6">
    <source>
        <dbReference type="Pfam" id="PF25967"/>
    </source>
</evidence>
<dbReference type="PANTHER" id="PTHR32347:SF23">
    <property type="entry name" value="BLL5650 PROTEIN"/>
    <property type="match status" value="1"/>
</dbReference>
<dbReference type="InterPro" id="IPR058627">
    <property type="entry name" value="MdtA-like_C"/>
</dbReference>
<reference evidence="7" key="1">
    <citation type="journal article" date="2014" name="Int. J. Syst. Evol. Microbiol.">
        <title>Complete genome sequence of Corynebacterium casei LMG S-19264T (=DSM 44701T), isolated from a smear-ripened cheese.</title>
        <authorList>
            <consortium name="US DOE Joint Genome Institute (JGI-PGF)"/>
            <person name="Walter F."/>
            <person name="Albersmeier A."/>
            <person name="Kalinowski J."/>
            <person name="Ruckert C."/>
        </authorList>
    </citation>
    <scope>NUCLEOTIDE SEQUENCE</scope>
    <source>
        <strain evidence="7">CGMCC 1.15425</strain>
    </source>
</reference>
<feature type="transmembrane region" description="Helical" evidence="5">
    <location>
        <begin position="12"/>
        <end position="33"/>
    </location>
</feature>
<dbReference type="GO" id="GO:0016020">
    <property type="term" value="C:membrane"/>
    <property type="evidence" value="ECO:0007669"/>
    <property type="project" value="InterPro"/>
</dbReference>
<dbReference type="AlphaFoldDB" id="A0A916QMA1"/>
<evidence type="ECO:0000313" key="8">
    <source>
        <dbReference type="Proteomes" id="UP000627715"/>
    </source>
</evidence>
<evidence type="ECO:0000313" key="7">
    <source>
        <dbReference type="EMBL" id="GFZ79450.1"/>
    </source>
</evidence>
<gene>
    <name evidence="7" type="ORF">GCM10011403_23100</name>
</gene>
<keyword evidence="5" id="KW-1133">Transmembrane helix</keyword>